<dbReference type="AlphaFoldDB" id="A0A9W8MSK4"/>
<sequence>MALVYPNSKGVPMGSRPKKDFMISGGKLLRNANRDDRFPYIYQVKAHPLITSYEYVKIILIYVHDTDPEAQKVMLAFEDSLEIPLGPDAHMPQLGLFELTDGTILFGRPRGMRTAEKDEVICWTFDGHRLLHKNVIDAMMKARDDMLGDKEEMNLGPKGTYFQRLGQVGVKDSSCYSLTLTHQHPRSLVGPTAGGKRYGDQMSENERIKGLSQAAARIGMDSLKMFAPEKFLKTLKENCELNNLPCIGVEDNYAYPAFQFNLAPAVSWSQCEKDGLTSMGFFGQVKGHRDTLDSLRLPSKHKLGDTRAIHSRKTYASKGTCSL</sequence>
<protein>
    <submittedName>
        <fullName evidence="1">Uncharacterized protein</fullName>
    </submittedName>
</protein>
<accession>A0A9W8MSK4</accession>
<gene>
    <name evidence="1" type="ORF">NLJ89_g8631</name>
</gene>
<evidence type="ECO:0000313" key="2">
    <source>
        <dbReference type="Proteomes" id="UP001148786"/>
    </source>
</evidence>
<reference evidence="1" key="1">
    <citation type="submission" date="2022-07" db="EMBL/GenBank/DDBJ databases">
        <title>Genome Sequence of Agrocybe chaxingu.</title>
        <authorList>
            <person name="Buettner E."/>
        </authorList>
    </citation>
    <scope>NUCLEOTIDE SEQUENCE</scope>
    <source>
        <strain evidence="1">MP-N11</strain>
    </source>
</reference>
<dbReference type="Proteomes" id="UP001148786">
    <property type="component" value="Unassembled WGS sequence"/>
</dbReference>
<comment type="caution">
    <text evidence="1">The sequence shown here is derived from an EMBL/GenBank/DDBJ whole genome shotgun (WGS) entry which is preliminary data.</text>
</comment>
<organism evidence="1 2">
    <name type="scientific">Agrocybe chaxingu</name>
    <dbReference type="NCBI Taxonomy" id="84603"/>
    <lineage>
        <taxon>Eukaryota</taxon>
        <taxon>Fungi</taxon>
        <taxon>Dikarya</taxon>
        <taxon>Basidiomycota</taxon>
        <taxon>Agaricomycotina</taxon>
        <taxon>Agaricomycetes</taxon>
        <taxon>Agaricomycetidae</taxon>
        <taxon>Agaricales</taxon>
        <taxon>Agaricineae</taxon>
        <taxon>Strophariaceae</taxon>
        <taxon>Agrocybe</taxon>
    </lineage>
</organism>
<name>A0A9W8MSK4_9AGAR</name>
<evidence type="ECO:0000313" key="1">
    <source>
        <dbReference type="EMBL" id="KAJ3502997.1"/>
    </source>
</evidence>
<proteinExistence type="predicted"/>
<dbReference type="EMBL" id="JANKHO010001202">
    <property type="protein sequence ID" value="KAJ3502997.1"/>
    <property type="molecule type" value="Genomic_DNA"/>
</dbReference>
<keyword evidence="2" id="KW-1185">Reference proteome</keyword>
<dbReference type="OrthoDB" id="3061143at2759"/>